<evidence type="ECO:0000313" key="2">
    <source>
        <dbReference type="EMBL" id="GGH35392.1"/>
    </source>
</evidence>
<comment type="caution">
    <text evidence="2">The sequence shown here is derived from an EMBL/GenBank/DDBJ whole genome shotgun (WGS) entry which is preliminary data.</text>
</comment>
<accession>A0ABQ1YQX5</accession>
<dbReference type="EMBL" id="BMIA01000002">
    <property type="protein sequence ID" value="GGH35392.1"/>
    <property type="molecule type" value="Genomic_DNA"/>
</dbReference>
<feature type="region of interest" description="Disordered" evidence="1">
    <location>
        <begin position="1"/>
        <end position="20"/>
    </location>
</feature>
<dbReference type="Proteomes" id="UP000600214">
    <property type="component" value="Unassembled WGS sequence"/>
</dbReference>
<organism evidence="2 3">
    <name type="scientific">Dyadobacter endophyticus</name>
    <dbReference type="NCBI Taxonomy" id="1749036"/>
    <lineage>
        <taxon>Bacteria</taxon>
        <taxon>Pseudomonadati</taxon>
        <taxon>Bacteroidota</taxon>
        <taxon>Cytophagia</taxon>
        <taxon>Cytophagales</taxon>
        <taxon>Spirosomataceae</taxon>
        <taxon>Dyadobacter</taxon>
    </lineage>
</organism>
<evidence type="ECO:0000313" key="3">
    <source>
        <dbReference type="Proteomes" id="UP000600214"/>
    </source>
</evidence>
<proteinExistence type="predicted"/>
<gene>
    <name evidence="2" type="ORF">GCM10007423_26990</name>
</gene>
<dbReference type="RefSeq" id="WP_188932885.1">
    <property type="nucleotide sequence ID" value="NZ_BMIA01000002.1"/>
</dbReference>
<evidence type="ECO:0000256" key="1">
    <source>
        <dbReference type="SAM" id="MobiDB-lite"/>
    </source>
</evidence>
<protein>
    <submittedName>
        <fullName evidence="2">Uncharacterized protein</fullName>
    </submittedName>
</protein>
<dbReference type="InterPro" id="IPR053842">
    <property type="entry name" value="NikA-like"/>
</dbReference>
<reference evidence="3" key="1">
    <citation type="journal article" date="2019" name="Int. J. Syst. Evol. Microbiol.">
        <title>The Global Catalogue of Microorganisms (GCM) 10K type strain sequencing project: providing services to taxonomists for standard genome sequencing and annotation.</title>
        <authorList>
            <consortium name="The Broad Institute Genomics Platform"/>
            <consortium name="The Broad Institute Genome Sequencing Center for Infectious Disease"/>
            <person name="Wu L."/>
            <person name="Ma J."/>
        </authorList>
    </citation>
    <scope>NUCLEOTIDE SEQUENCE [LARGE SCALE GENOMIC DNA]</scope>
    <source>
        <strain evidence="3">CGMCC 1.15288</strain>
    </source>
</reference>
<sequence>MKNQIKKGRPPKEKGAAKREHFSVWVSSDQKNQINQLIEKSGLSASQFFLTLALDVPFKRPQKRTLPKVTAETIRILEQLAGILSLAILKTKDHQMLSAQWQQSSQRVRLLADLITRWVFESFEIRSFQKTITEIGAWIQSLPDYLGQVLGAEESKEQILREAWGMARSARELLSKYESYYAGPFQDLASTWKTEAADIASVHYEIENAIKELIRQTSK</sequence>
<keyword evidence="3" id="KW-1185">Reference proteome</keyword>
<feature type="compositionally biased region" description="Basic and acidic residues" evidence="1">
    <location>
        <begin position="10"/>
        <end position="20"/>
    </location>
</feature>
<name>A0ABQ1YQX5_9BACT</name>
<dbReference type="Pfam" id="PF21983">
    <property type="entry name" value="NikA-like"/>
    <property type="match status" value="1"/>
</dbReference>